<comment type="similarity">
    <text evidence="4">Belongs to the GMC oxidoreductase family.</text>
</comment>
<dbReference type="InterPro" id="IPR012400">
    <property type="entry name" value="Long_Oxdase"/>
</dbReference>
<keyword evidence="15" id="KW-1185">Reference proteome</keyword>
<comment type="function">
    <text evidence="2">Long-chain fatty alcohol oxidase involved in the omega-oxidation pathway of lipid degradation.</text>
</comment>
<dbReference type="SUPFAM" id="SSF51905">
    <property type="entry name" value="FAD/NAD(P)-binding domain"/>
    <property type="match status" value="1"/>
</dbReference>
<evidence type="ECO:0000259" key="12">
    <source>
        <dbReference type="Pfam" id="PF00732"/>
    </source>
</evidence>
<evidence type="ECO:0000256" key="4">
    <source>
        <dbReference type="ARBA" id="ARBA00010790"/>
    </source>
</evidence>
<gene>
    <name evidence="14" type="ORF">GCM10023116_16630</name>
</gene>
<keyword evidence="6" id="KW-0285">Flavoprotein</keyword>
<dbReference type="EMBL" id="BAABFL010000132">
    <property type="protein sequence ID" value="GAA4649389.1"/>
    <property type="molecule type" value="Genomic_DNA"/>
</dbReference>
<dbReference type="InterPro" id="IPR036188">
    <property type="entry name" value="FAD/NAD-bd_sf"/>
</dbReference>
<proteinExistence type="inferred from homology"/>
<dbReference type="Pfam" id="PF00732">
    <property type="entry name" value="GMC_oxred_N"/>
    <property type="match status" value="1"/>
</dbReference>
<dbReference type="Pfam" id="PF05199">
    <property type="entry name" value="GMC_oxred_C"/>
    <property type="match status" value="1"/>
</dbReference>
<evidence type="ECO:0000256" key="7">
    <source>
        <dbReference type="ARBA" id="ARBA00022692"/>
    </source>
</evidence>
<accession>A0ABP8V074</accession>
<protein>
    <recommendedName>
        <fullName evidence="5">long-chain-alcohol oxidase</fullName>
        <ecNumber evidence="5">1.1.3.20</ecNumber>
    </recommendedName>
</protein>
<evidence type="ECO:0000256" key="5">
    <source>
        <dbReference type="ARBA" id="ARBA00013125"/>
    </source>
</evidence>
<keyword evidence="11" id="KW-0472">Membrane</keyword>
<evidence type="ECO:0000256" key="6">
    <source>
        <dbReference type="ARBA" id="ARBA00022630"/>
    </source>
</evidence>
<evidence type="ECO:0000256" key="2">
    <source>
        <dbReference type="ARBA" id="ARBA00003842"/>
    </source>
</evidence>
<keyword evidence="7" id="KW-0812">Transmembrane</keyword>
<comment type="catalytic activity">
    <reaction evidence="1">
        <text>a long-chain primary fatty alcohol + O2 = a long-chain fatty aldehyde + H2O2</text>
        <dbReference type="Rhea" id="RHEA:22756"/>
        <dbReference type="ChEBI" id="CHEBI:15379"/>
        <dbReference type="ChEBI" id="CHEBI:16240"/>
        <dbReference type="ChEBI" id="CHEBI:17176"/>
        <dbReference type="ChEBI" id="CHEBI:77396"/>
        <dbReference type="EC" id="1.1.3.20"/>
    </reaction>
</comment>
<dbReference type="Proteomes" id="UP001500604">
    <property type="component" value="Unassembled WGS sequence"/>
</dbReference>
<sequence>MPTFLGEYGMAIKDLFAEGVKGGWKVHNGSRREDGAQFEADIAIIGTGAGGGVTAEILSQAGLKVLLIEAGPLKSSNDFNMDESRAYADLYQEGSGRMSKDGAITIMQGRCVGGTTVINWTSSFRTPPQTLQYWTDNFDTEGTSETDMAPWFAQMEKRLNVQTWQIPANGNNDVLKRGCDKLGYEWKIIPRNVASCWNLGYCGTGCPTNAKQSMLVTTIPGALQNNAELLYLTRAEHFRFNGDAVSELVCAGMDQHSVHPTGHRFTVKAKHYVLSAGAIGSPGLLLRSNAPDPYQLTGKRTFLHPVPMVMAVMPEKIEGYYGAPQSIHSDHFQWKDGVSGPAGFKLEATPLQPGLAAALMKAHGQKMADSMADLPYTACTLALLRDGFHPDSPGGQVMLRNDGTPVLDYQMTDYLWDGVCRALQTMAEIQFAAGARKVRPMHQDAPYVDSVEKVTALINDLPMEKYRTLIGSAHVMGGCPMGEDRYRTVVNSRGEHHYLENLSVIDGSVFPTSIGANPQLSIYGQAARMASLLAGRLTGASSGIPIQPV</sequence>
<keyword evidence="10" id="KW-0560">Oxidoreductase</keyword>
<evidence type="ECO:0000313" key="14">
    <source>
        <dbReference type="EMBL" id="GAA4649389.1"/>
    </source>
</evidence>
<keyword evidence="8" id="KW-0274">FAD</keyword>
<evidence type="ECO:0000256" key="3">
    <source>
        <dbReference type="ARBA" id="ARBA00004370"/>
    </source>
</evidence>
<dbReference type="PANTHER" id="PTHR46056:SF12">
    <property type="entry name" value="LONG-CHAIN-ALCOHOL OXIDASE"/>
    <property type="match status" value="1"/>
</dbReference>
<dbReference type="Gene3D" id="3.50.50.60">
    <property type="entry name" value="FAD/NAD(P)-binding domain"/>
    <property type="match status" value="2"/>
</dbReference>
<feature type="domain" description="Glucose-methanol-choline oxidoreductase N-terminal" evidence="12">
    <location>
        <begin position="87"/>
        <end position="306"/>
    </location>
</feature>
<dbReference type="PANTHER" id="PTHR46056">
    <property type="entry name" value="LONG-CHAIN-ALCOHOL OXIDASE"/>
    <property type="match status" value="1"/>
</dbReference>
<evidence type="ECO:0000259" key="13">
    <source>
        <dbReference type="Pfam" id="PF05199"/>
    </source>
</evidence>
<dbReference type="InterPro" id="IPR000172">
    <property type="entry name" value="GMC_OxRdtase_N"/>
</dbReference>
<evidence type="ECO:0000256" key="11">
    <source>
        <dbReference type="ARBA" id="ARBA00023136"/>
    </source>
</evidence>
<reference evidence="15" key="1">
    <citation type="journal article" date="2019" name="Int. J. Syst. Evol. Microbiol.">
        <title>The Global Catalogue of Microorganisms (GCM) 10K type strain sequencing project: providing services to taxonomists for standard genome sequencing and annotation.</title>
        <authorList>
            <consortium name="The Broad Institute Genomics Platform"/>
            <consortium name="The Broad Institute Genome Sequencing Center for Infectious Disease"/>
            <person name="Wu L."/>
            <person name="Ma J."/>
        </authorList>
    </citation>
    <scope>NUCLEOTIDE SEQUENCE [LARGE SCALE GENOMIC DNA]</scope>
    <source>
        <strain evidence="15">JCM 17805</strain>
    </source>
</reference>
<dbReference type="InterPro" id="IPR007867">
    <property type="entry name" value="GMC_OxRtase_C"/>
</dbReference>
<evidence type="ECO:0000256" key="8">
    <source>
        <dbReference type="ARBA" id="ARBA00022827"/>
    </source>
</evidence>
<dbReference type="PIRSF" id="PIRSF028937">
    <property type="entry name" value="Lg_Ch_AO"/>
    <property type="match status" value="1"/>
</dbReference>
<evidence type="ECO:0000256" key="1">
    <source>
        <dbReference type="ARBA" id="ARBA00000920"/>
    </source>
</evidence>
<dbReference type="EC" id="1.1.3.20" evidence="5"/>
<name>A0ABP8V074_9GAMM</name>
<evidence type="ECO:0000256" key="10">
    <source>
        <dbReference type="ARBA" id="ARBA00023002"/>
    </source>
</evidence>
<evidence type="ECO:0000313" key="15">
    <source>
        <dbReference type="Proteomes" id="UP001500604"/>
    </source>
</evidence>
<comment type="caution">
    <text evidence="14">The sequence shown here is derived from an EMBL/GenBank/DDBJ whole genome shotgun (WGS) entry which is preliminary data.</text>
</comment>
<keyword evidence="9" id="KW-1133">Transmembrane helix</keyword>
<organism evidence="14 15">
    <name type="scientific">Kistimonas scapharcae</name>
    <dbReference type="NCBI Taxonomy" id="1036133"/>
    <lineage>
        <taxon>Bacteria</taxon>
        <taxon>Pseudomonadati</taxon>
        <taxon>Pseudomonadota</taxon>
        <taxon>Gammaproteobacteria</taxon>
        <taxon>Oceanospirillales</taxon>
        <taxon>Endozoicomonadaceae</taxon>
        <taxon>Kistimonas</taxon>
    </lineage>
</organism>
<feature type="domain" description="Glucose-methanol-choline oxidoreductase C-terminal" evidence="13">
    <location>
        <begin position="395"/>
        <end position="524"/>
    </location>
</feature>
<comment type="subcellular location">
    <subcellularLocation>
        <location evidence="3">Membrane</location>
    </subcellularLocation>
</comment>
<evidence type="ECO:0000256" key="9">
    <source>
        <dbReference type="ARBA" id="ARBA00022989"/>
    </source>
</evidence>